<reference evidence="11" key="1">
    <citation type="journal article" date="2020" name="Phytopathology">
        <title>Genome sequence and comparative analysis of Colletotrichum gloeosporioides isolated from Liriodendron leaves.</title>
        <authorList>
            <person name="Fu F.F."/>
            <person name="Hao Z."/>
            <person name="Wang P."/>
            <person name="Lu Y."/>
            <person name="Xue L.J."/>
            <person name="Wei G."/>
            <person name="Tian Y."/>
            <person name="Baishi H."/>
            <person name="Xu H."/>
            <person name="Shi J."/>
            <person name="Cheng T."/>
            <person name="Wang G."/>
            <person name="Yi Y."/>
            <person name="Chen J."/>
        </authorList>
    </citation>
    <scope>NUCLEOTIDE SEQUENCE</scope>
    <source>
        <strain evidence="11">Lc1</strain>
    </source>
</reference>
<dbReference type="Gene3D" id="1.10.357.10">
    <property type="entry name" value="Tetracycline Repressor, domain 2"/>
    <property type="match status" value="1"/>
</dbReference>
<keyword evidence="5" id="KW-0809">Transit peptide</keyword>
<evidence type="ECO:0000256" key="4">
    <source>
        <dbReference type="ARBA" id="ARBA00022688"/>
    </source>
</evidence>
<dbReference type="EMBL" id="WVTB01000105">
    <property type="protein sequence ID" value="KAF3797874.1"/>
    <property type="molecule type" value="Genomic_DNA"/>
</dbReference>
<evidence type="ECO:0000313" key="12">
    <source>
        <dbReference type="Proteomes" id="UP000613401"/>
    </source>
</evidence>
<dbReference type="InterPro" id="IPR013718">
    <property type="entry name" value="COQ9_C"/>
</dbReference>
<comment type="subcellular location">
    <subcellularLocation>
        <location evidence="1 8">Mitochondrion</location>
    </subcellularLocation>
</comment>
<evidence type="ECO:0000256" key="8">
    <source>
        <dbReference type="RuleBase" id="RU366063"/>
    </source>
</evidence>
<name>A0A8H4C5P1_COLGL</name>
<dbReference type="FunFam" id="1.10.357.10:FF:000004">
    <property type="entry name" value="Ubiquinone biosynthesis protein COQ9, mitochondrial"/>
    <property type="match status" value="1"/>
</dbReference>
<dbReference type="GO" id="GO:0005743">
    <property type="term" value="C:mitochondrial inner membrane"/>
    <property type="evidence" value="ECO:0007669"/>
    <property type="project" value="TreeGrafter"/>
</dbReference>
<dbReference type="GO" id="GO:0008289">
    <property type="term" value="F:lipid binding"/>
    <property type="evidence" value="ECO:0007669"/>
    <property type="project" value="UniProtKB-UniRule"/>
</dbReference>
<dbReference type="Pfam" id="PF08511">
    <property type="entry name" value="COQ9"/>
    <property type="match status" value="1"/>
</dbReference>
<dbReference type="AlphaFoldDB" id="A0A8H4C5P1"/>
<dbReference type="UniPathway" id="UPA00232"/>
<evidence type="ECO:0000256" key="6">
    <source>
        <dbReference type="ARBA" id="ARBA00023121"/>
    </source>
</evidence>
<evidence type="ECO:0000256" key="7">
    <source>
        <dbReference type="ARBA" id="ARBA00023128"/>
    </source>
</evidence>
<dbReference type="GeneID" id="69011659"/>
<evidence type="ECO:0000256" key="2">
    <source>
        <dbReference type="ARBA" id="ARBA00004749"/>
    </source>
</evidence>
<dbReference type="InterPro" id="IPR012762">
    <property type="entry name" value="Ubiq_biosynth_COQ9"/>
</dbReference>
<comment type="similarity">
    <text evidence="3 8">Belongs to the COQ9 family.</text>
</comment>
<dbReference type="NCBIfam" id="TIGR02396">
    <property type="entry name" value="diverge_rpsU"/>
    <property type="match status" value="1"/>
</dbReference>
<feature type="domain" description="COQ9 C-terminal" evidence="9">
    <location>
        <begin position="211"/>
        <end position="281"/>
    </location>
</feature>
<keyword evidence="12" id="KW-1185">Reference proteome</keyword>
<feature type="non-terminal residue" evidence="11">
    <location>
        <position position="310"/>
    </location>
</feature>
<dbReference type="GO" id="GO:0006744">
    <property type="term" value="P:ubiquinone biosynthetic process"/>
    <property type="evidence" value="ECO:0007669"/>
    <property type="project" value="UniProtKB-UniRule"/>
</dbReference>
<dbReference type="Proteomes" id="UP000613401">
    <property type="component" value="Unassembled WGS sequence"/>
</dbReference>
<keyword evidence="11" id="KW-0830">Ubiquinone</keyword>
<reference evidence="11" key="2">
    <citation type="submission" date="2020-03" db="EMBL/GenBank/DDBJ databases">
        <authorList>
            <person name="Fu F.-F."/>
            <person name="Chen J."/>
        </authorList>
    </citation>
    <scope>NUCLEOTIDE SEQUENCE</scope>
    <source>
        <strain evidence="11">Lc1</strain>
    </source>
</reference>
<comment type="function">
    <text evidence="8">Membrane-associated protein that warps the membrane surface to access and bind aromatic isoprenes with high specificity, including ubiquinone (CoQ) isoprene intermediates and presents them directly to Coq7, therefore facilitating the Coq7-mediated hydroxylase step. Participates in the biosynthesis of coenzyme Q, also named ubiquinone, an essential lipid-soluble electron transporter for aerobic cellular respiration.</text>
</comment>
<keyword evidence="4 8" id="KW-0831">Ubiquinone biosynthesis</keyword>
<evidence type="ECO:0000313" key="11">
    <source>
        <dbReference type="EMBL" id="KAF3797874.1"/>
    </source>
</evidence>
<accession>A0A8H4C5P1</accession>
<gene>
    <name evidence="11" type="ORF">GCG54_00004504</name>
</gene>
<dbReference type="PANTHER" id="PTHR21427:SF19">
    <property type="entry name" value="UBIQUINONE BIOSYNTHESIS PROTEIN COQ9, MITOCHONDRIAL"/>
    <property type="match status" value="1"/>
</dbReference>
<keyword evidence="6 8" id="KW-0446">Lipid-binding</keyword>
<evidence type="ECO:0000259" key="9">
    <source>
        <dbReference type="Pfam" id="PF08511"/>
    </source>
</evidence>
<evidence type="ECO:0000256" key="5">
    <source>
        <dbReference type="ARBA" id="ARBA00022946"/>
    </source>
</evidence>
<dbReference type="Pfam" id="PF21392">
    <property type="entry name" value="COQ9_N"/>
    <property type="match status" value="1"/>
</dbReference>
<evidence type="ECO:0000256" key="3">
    <source>
        <dbReference type="ARBA" id="ARBA00010766"/>
    </source>
</evidence>
<keyword evidence="7 8" id="KW-0496">Mitochondrion</keyword>
<dbReference type="PANTHER" id="PTHR21427">
    <property type="entry name" value="UBIQUINONE BIOSYNTHESIS PROTEIN COQ9, MITOCHONDRIAL"/>
    <property type="match status" value="1"/>
</dbReference>
<protein>
    <recommendedName>
        <fullName evidence="8">Ubiquinone biosynthesis protein</fullName>
    </recommendedName>
</protein>
<dbReference type="RefSeq" id="XP_045257034.1">
    <property type="nucleotide sequence ID" value="XM_045404553.1"/>
</dbReference>
<evidence type="ECO:0000259" key="10">
    <source>
        <dbReference type="Pfam" id="PF21392"/>
    </source>
</evidence>
<evidence type="ECO:0000256" key="1">
    <source>
        <dbReference type="ARBA" id="ARBA00004173"/>
    </source>
</evidence>
<organism evidence="11 12">
    <name type="scientific">Colletotrichum gloeosporioides</name>
    <name type="common">Anthracnose fungus</name>
    <name type="synonym">Glomerella cingulata</name>
    <dbReference type="NCBI Taxonomy" id="474922"/>
    <lineage>
        <taxon>Eukaryota</taxon>
        <taxon>Fungi</taxon>
        <taxon>Dikarya</taxon>
        <taxon>Ascomycota</taxon>
        <taxon>Pezizomycotina</taxon>
        <taxon>Sordariomycetes</taxon>
        <taxon>Hypocreomycetidae</taxon>
        <taxon>Glomerellales</taxon>
        <taxon>Glomerellaceae</taxon>
        <taxon>Colletotrichum</taxon>
        <taxon>Colletotrichum gloeosporioides species complex</taxon>
    </lineage>
</organism>
<comment type="pathway">
    <text evidence="2 8">Cofactor biosynthesis; ubiquinone biosynthesis.</text>
</comment>
<feature type="domain" description="Ubiquinone biosynthesis protein COQ9 HTH" evidence="10">
    <location>
        <begin position="105"/>
        <end position="129"/>
    </location>
</feature>
<dbReference type="InterPro" id="IPR048674">
    <property type="entry name" value="COQ9_HTH"/>
</dbReference>
<sequence length="310" mass="34993">VPQRAFGAEGGGKKRKKKTRHHLIDLRLLDCEQVCDELARKRPQPTKRTISFTEMPLPCRPTARWAFRPLHHCQIAFSTRLQTKRAYYSYDHPDQTASFNTQEKTILSAAYEHVPEHGFSHKALALGAKDAGYLDISTSVLLDGPFSLIRYHLVTRRESLAAKSKEIFGQVPEASIDEKVERITWERLLGNEVIVGHWQEALAIMAQPTHAPTSFKELAKLVDEIWFLSGDTSVDPSWYSKRASVSMIYASTELFMTNDKSAGFRDTRDFLQRRLKQVHEVGGILGSVGQWVGFTASAGVNVLRSKGLRI</sequence>
<comment type="caution">
    <text evidence="11">The sequence shown here is derived from an EMBL/GenBank/DDBJ whole genome shotgun (WGS) entry which is preliminary data.</text>
</comment>
<proteinExistence type="inferred from homology"/>